<evidence type="ECO:0000313" key="3">
    <source>
        <dbReference type="Proteomes" id="UP000006727"/>
    </source>
</evidence>
<reference evidence="2" key="3">
    <citation type="submission" date="2020-12" db="UniProtKB">
        <authorList>
            <consortium name="EnsemblPlants"/>
        </authorList>
    </citation>
    <scope>IDENTIFICATION</scope>
</reference>
<keyword evidence="3" id="KW-1185">Reference proteome</keyword>
<accession>A0A2K1L967</accession>
<name>A0A2K1L967_PHYPA</name>
<proteinExistence type="predicted"/>
<organism evidence="1">
    <name type="scientific">Physcomitrium patens</name>
    <name type="common">Spreading-leaved earth moss</name>
    <name type="synonym">Physcomitrella patens</name>
    <dbReference type="NCBI Taxonomy" id="3218"/>
    <lineage>
        <taxon>Eukaryota</taxon>
        <taxon>Viridiplantae</taxon>
        <taxon>Streptophyta</taxon>
        <taxon>Embryophyta</taxon>
        <taxon>Bryophyta</taxon>
        <taxon>Bryophytina</taxon>
        <taxon>Bryopsida</taxon>
        <taxon>Funariidae</taxon>
        <taxon>Funariales</taxon>
        <taxon>Funariaceae</taxon>
        <taxon>Physcomitrium</taxon>
    </lineage>
</organism>
<dbReference type="AlphaFoldDB" id="A0A2K1L967"/>
<evidence type="ECO:0000313" key="1">
    <source>
        <dbReference type="EMBL" id="PNR62575.1"/>
    </source>
</evidence>
<dbReference type="Proteomes" id="UP000006727">
    <property type="component" value="Chromosome 1"/>
</dbReference>
<dbReference type="Gramene" id="Pp3c1_22321V3.1">
    <property type="protein sequence ID" value="Pp3c1_22321V3.1"/>
    <property type="gene ID" value="Pp3c1_22321"/>
</dbReference>
<protein>
    <submittedName>
        <fullName evidence="1 2">Uncharacterized protein</fullName>
    </submittedName>
</protein>
<sequence length="72" mass="7948">MRNCNRPRIACSNECLGCKQCCTRLSSSPDQASATRRIPLLPVTRDLHRNGETSCSAKDTEDSLQCVVDMCT</sequence>
<evidence type="ECO:0000313" key="2">
    <source>
        <dbReference type="EnsemblPlants" id="Pp3c1_22321V3.1"/>
    </source>
</evidence>
<reference evidence="1 3" key="2">
    <citation type="journal article" date="2018" name="Plant J.">
        <title>The Physcomitrella patens chromosome-scale assembly reveals moss genome structure and evolution.</title>
        <authorList>
            <person name="Lang D."/>
            <person name="Ullrich K.K."/>
            <person name="Murat F."/>
            <person name="Fuchs J."/>
            <person name="Jenkins J."/>
            <person name="Haas F.B."/>
            <person name="Piednoel M."/>
            <person name="Gundlach H."/>
            <person name="Van Bel M."/>
            <person name="Meyberg R."/>
            <person name="Vives C."/>
            <person name="Morata J."/>
            <person name="Symeonidi A."/>
            <person name="Hiss M."/>
            <person name="Muchero W."/>
            <person name="Kamisugi Y."/>
            <person name="Saleh O."/>
            <person name="Blanc G."/>
            <person name="Decker E.L."/>
            <person name="van Gessel N."/>
            <person name="Grimwood J."/>
            <person name="Hayes R.D."/>
            <person name="Graham S.W."/>
            <person name="Gunter L.E."/>
            <person name="McDaniel S.F."/>
            <person name="Hoernstein S.N.W."/>
            <person name="Larsson A."/>
            <person name="Li F.W."/>
            <person name="Perroud P.F."/>
            <person name="Phillips J."/>
            <person name="Ranjan P."/>
            <person name="Rokshar D.S."/>
            <person name="Rothfels C.J."/>
            <person name="Schneider L."/>
            <person name="Shu S."/>
            <person name="Stevenson D.W."/>
            <person name="Thummler F."/>
            <person name="Tillich M."/>
            <person name="Villarreal Aguilar J.C."/>
            <person name="Widiez T."/>
            <person name="Wong G.K."/>
            <person name="Wymore A."/>
            <person name="Zhang Y."/>
            <person name="Zimmer A.D."/>
            <person name="Quatrano R.S."/>
            <person name="Mayer K.F.X."/>
            <person name="Goodstein D."/>
            <person name="Casacuberta J.M."/>
            <person name="Vandepoele K."/>
            <person name="Reski R."/>
            <person name="Cuming A.C."/>
            <person name="Tuskan G.A."/>
            <person name="Maumus F."/>
            <person name="Salse J."/>
            <person name="Schmutz J."/>
            <person name="Rensing S.A."/>
        </authorList>
    </citation>
    <scope>NUCLEOTIDE SEQUENCE [LARGE SCALE GENOMIC DNA]</scope>
    <source>
        <strain evidence="2 3">cv. Gransden 2004</strain>
    </source>
</reference>
<dbReference type="EnsemblPlants" id="Pp3c1_22321V3.1">
    <property type="protein sequence ID" value="Pp3c1_22321V3.1"/>
    <property type="gene ID" value="Pp3c1_22321"/>
</dbReference>
<reference evidence="1 3" key="1">
    <citation type="journal article" date="2008" name="Science">
        <title>The Physcomitrella genome reveals evolutionary insights into the conquest of land by plants.</title>
        <authorList>
            <person name="Rensing S."/>
            <person name="Lang D."/>
            <person name="Zimmer A."/>
            <person name="Terry A."/>
            <person name="Salamov A."/>
            <person name="Shapiro H."/>
            <person name="Nishiyama T."/>
            <person name="Perroud P.-F."/>
            <person name="Lindquist E."/>
            <person name="Kamisugi Y."/>
            <person name="Tanahashi T."/>
            <person name="Sakakibara K."/>
            <person name="Fujita T."/>
            <person name="Oishi K."/>
            <person name="Shin-I T."/>
            <person name="Kuroki Y."/>
            <person name="Toyoda A."/>
            <person name="Suzuki Y."/>
            <person name="Hashimoto A."/>
            <person name="Yamaguchi K."/>
            <person name="Sugano A."/>
            <person name="Kohara Y."/>
            <person name="Fujiyama A."/>
            <person name="Anterola A."/>
            <person name="Aoki S."/>
            <person name="Ashton N."/>
            <person name="Barbazuk W.B."/>
            <person name="Barker E."/>
            <person name="Bennetzen J."/>
            <person name="Bezanilla M."/>
            <person name="Blankenship R."/>
            <person name="Cho S.H."/>
            <person name="Dutcher S."/>
            <person name="Estelle M."/>
            <person name="Fawcett J.A."/>
            <person name="Gundlach H."/>
            <person name="Hanada K."/>
            <person name="Heyl A."/>
            <person name="Hicks K.A."/>
            <person name="Hugh J."/>
            <person name="Lohr M."/>
            <person name="Mayer K."/>
            <person name="Melkozernov A."/>
            <person name="Murata T."/>
            <person name="Nelson D."/>
            <person name="Pils B."/>
            <person name="Prigge M."/>
            <person name="Reiss B."/>
            <person name="Renner T."/>
            <person name="Rombauts S."/>
            <person name="Rushton P."/>
            <person name="Sanderfoot A."/>
            <person name="Schween G."/>
            <person name="Shiu S.-H."/>
            <person name="Stueber K."/>
            <person name="Theodoulou F.L."/>
            <person name="Tu H."/>
            <person name="Van de Peer Y."/>
            <person name="Verrier P.J."/>
            <person name="Waters E."/>
            <person name="Wood A."/>
            <person name="Yang L."/>
            <person name="Cove D."/>
            <person name="Cuming A."/>
            <person name="Hasebe M."/>
            <person name="Lucas S."/>
            <person name="Mishler D.B."/>
            <person name="Reski R."/>
            <person name="Grigoriev I."/>
            <person name="Quatrano R.S."/>
            <person name="Boore J.L."/>
        </authorList>
    </citation>
    <scope>NUCLEOTIDE SEQUENCE [LARGE SCALE GENOMIC DNA]</scope>
    <source>
        <strain evidence="2 3">cv. Gransden 2004</strain>
    </source>
</reference>
<gene>
    <name evidence="1" type="ORF">PHYPA_000999</name>
</gene>
<dbReference type="InParanoid" id="A0A2K1L967"/>
<dbReference type="EMBL" id="ABEU02000001">
    <property type="protein sequence ID" value="PNR62575.1"/>
    <property type="molecule type" value="Genomic_DNA"/>
</dbReference>